<dbReference type="AlphaFoldDB" id="A0AAW9NP92"/>
<keyword evidence="5 10" id="KW-0812">Transmembrane</keyword>
<sequence>MNERLTKIKTDSTNFWSSRTKKQKGAIFGALIAIIAFASVLTYFSTRTEMVPMYTGLSQAEVGKIQEVLAADGVTYEITPGGTNILVPAKQADALKVSLATQGFPQSGGISTSFFAENAGFGMTENEFDVLKLAALETEVADLLKQVDGVNGATVKITLPKQGVFLPNGQGESTAAVILTTAPGQQFTDENIRALYGLVEKSVPNLTPENIRIANQYAERYDLDAAVSGNGSVATPDGQMQFKKAFERDLQREVQSLLGTLVGPNNVLVSITSDIDFKQENRQENLVEPVDEETMSGIAISAQRITETYTGTGATATGTPEAGQVTDNFTDYVEGAVGNGDYERTEEKINNDVNRIHRAIQEAPYKIRDIGAVVAVDLPEDMVASSEEIISNITEMLNRVIRTSIDKEAGGDLSDEELANKIFVTVQPFLGNNAVAEPETSVIPWWVWVIGGVLLVAIALLVFFILRSRKRQEEEELSAIEEQQERIIVEDIADEKETEATVRRKQLEKMAKEKPDDFAKLLRSWIAED</sequence>
<dbReference type="PIRSF" id="PIRSF004862">
    <property type="entry name" value="FliF"/>
    <property type="match status" value="1"/>
</dbReference>
<dbReference type="PRINTS" id="PR01009">
    <property type="entry name" value="FLGMRINGFLIF"/>
</dbReference>
<dbReference type="GO" id="GO:0071973">
    <property type="term" value="P:bacterial-type flagellum-dependent cell motility"/>
    <property type="evidence" value="ECO:0007669"/>
    <property type="project" value="InterPro"/>
</dbReference>
<comment type="function">
    <text evidence="9">The M ring may be actively involved in energy transduction.</text>
</comment>
<accession>A0AAW9NP92</accession>
<reference evidence="13 14" key="1">
    <citation type="submission" date="2023-03" db="EMBL/GenBank/DDBJ databases">
        <title>Bacillus Genome Sequencing.</title>
        <authorList>
            <person name="Dunlap C."/>
        </authorList>
    </citation>
    <scope>NUCLEOTIDE SEQUENCE [LARGE SCALE GENOMIC DNA]</scope>
    <source>
        <strain evidence="13 14">B-59205</strain>
    </source>
</reference>
<keyword evidence="13" id="KW-0969">Cilium</keyword>
<comment type="similarity">
    <text evidence="3 9">Belongs to the FliF family.</text>
</comment>
<evidence type="ECO:0000256" key="8">
    <source>
        <dbReference type="ARBA" id="ARBA00023143"/>
    </source>
</evidence>
<dbReference type="PANTHER" id="PTHR30046:SF0">
    <property type="entry name" value="FLAGELLAR M-RING PROTEIN"/>
    <property type="match status" value="1"/>
</dbReference>
<dbReference type="Pfam" id="PF01514">
    <property type="entry name" value="YscJ_FliF"/>
    <property type="match status" value="1"/>
</dbReference>
<feature type="domain" description="Flagellar M-ring N-terminal" evidence="11">
    <location>
        <begin position="46"/>
        <end position="218"/>
    </location>
</feature>
<comment type="caution">
    <text evidence="13">The sequence shown here is derived from an EMBL/GenBank/DDBJ whole genome shotgun (WGS) entry which is preliminary data.</text>
</comment>
<evidence type="ECO:0000256" key="4">
    <source>
        <dbReference type="ARBA" id="ARBA00022475"/>
    </source>
</evidence>
<dbReference type="InterPro" id="IPR045851">
    <property type="entry name" value="AMP-bd_C_sf"/>
</dbReference>
<evidence type="ECO:0000256" key="3">
    <source>
        <dbReference type="ARBA" id="ARBA00007971"/>
    </source>
</evidence>
<dbReference type="GO" id="GO:0003774">
    <property type="term" value="F:cytoskeletal motor activity"/>
    <property type="evidence" value="ECO:0007669"/>
    <property type="project" value="InterPro"/>
</dbReference>
<evidence type="ECO:0000256" key="10">
    <source>
        <dbReference type="SAM" id="Phobius"/>
    </source>
</evidence>
<dbReference type="GO" id="GO:0005886">
    <property type="term" value="C:plasma membrane"/>
    <property type="evidence" value="ECO:0007669"/>
    <property type="project" value="UniProtKB-SubCell"/>
</dbReference>
<dbReference type="NCBIfam" id="TIGR00206">
    <property type="entry name" value="fliF"/>
    <property type="match status" value="1"/>
</dbReference>
<keyword evidence="4" id="KW-1003">Cell membrane</keyword>
<name>A0AAW9NP92_9BACL</name>
<dbReference type="GO" id="GO:0009431">
    <property type="term" value="C:bacterial-type flagellum basal body, MS ring"/>
    <property type="evidence" value="ECO:0007669"/>
    <property type="project" value="InterPro"/>
</dbReference>
<keyword evidence="13" id="KW-0282">Flagellum</keyword>
<dbReference type="EMBL" id="JARSFG010000017">
    <property type="protein sequence ID" value="MEC1179357.1"/>
    <property type="molecule type" value="Genomic_DNA"/>
</dbReference>
<dbReference type="PANTHER" id="PTHR30046">
    <property type="entry name" value="FLAGELLAR M-RING PROTEIN"/>
    <property type="match status" value="1"/>
</dbReference>
<keyword evidence="6 10" id="KW-1133">Transmembrane helix</keyword>
<protein>
    <recommendedName>
        <fullName evidence="9">Flagellar M-ring protein</fullName>
    </recommendedName>
</protein>
<dbReference type="InterPro" id="IPR000067">
    <property type="entry name" value="FlgMring_FliF"/>
</dbReference>
<dbReference type="InterPro" id="IPR013556">
    <property type="entry name" value="Flag_M-ring_C"/>
</dbReference>
<feature type="transmembrane region" description="Helical" evidence="10">
    <location>
        <begin position="445"/>
        <end position="466"/>
    </location>
</feature>
<keyword evidence="14" id="KW-1185">Reference proteome</keyword>
<dbReference type="InterPro" id="IPR006182">
    <property type="entry name" value="FliF_N_dom"/>
</dbReference>
<comment type="subcellular location">
    <subcellularLocation>
        <location evidence="1 9">Bacterial flagellum basal body</location>
    </subcellularLocation>
    <subcellularLocation>
        <location evidence="2">Cell membrane</location>
        <topology evidence="2">Multi-pass membrane protein</topology>
    </subcellularLocation>
</comment>
<dbReference type="Proteomes" id="UP001344888">
    <property type="component" value="Unassembled WGS sequence"/>
</dbReference>
<evidence type="ECO:0000259" key="12">
    <source>
        <dbReference type="Pfam" id="PF08345"/>
    </source>
</evidence>
<feature type="domain" description="Flagellar M-ring C-terminal" evidence="12">
    <location>
        <begin position="258"/>
        <end position="399"/>
    </location>
</feature>
<evidence type="ECO:0000313" key="14">
    <source>
        <dbReference type="Proteomes" id="UP001344888"/>
    </source>
</evidence>
<evidence type="ECO:0000256" key="1">
    <source>
        <dbReference type="ARBA" id="ARBA00004117"/>
    </source>
</evidence>
<proteinExistence type="inferred from homology"/>
<evidence type="ECO:0000256" key="7">
    <source>
        <dbReference type="ARBA" id="ARBA00023136"/>
    </source>
</evidence>
<dbReference type="Gene3D" id="3.30.300.30">
    <property type="match status" value="1"/>
</dbReference>
<dbReference type="RefSeq" id="WP_326123843.1">
    <property type="nucleotide sequence ID" value="NZ_JARSFG010000017.1"/>
</dbReference>
<organism evidence="13 14">
    <name type="scientific">Metasolibacillus meyeri</name>
    <dbReference type="NCBI Taxonomy" id="1071052"/>
    <lineage>
        <taxon>Bacteria</taxon>
        <taxon>Bacillati</taxon>
        <taxon>Bacillota</taxon>
        <taxon>Bacilli</taxon>
        <taxon>Bacillales</taxon>
        <taxon>Caryophanaceae</taxon>
        <taxon>Metasolibacillus</taxon>
    </lineage>
</organism>
<evidence type="ECO:0000256" key="6">
    <source>
        <dbReference type="ARBA" id="ARBA00022989"/>
    </source>
</evidence>
<evidence type="ECO:0000256" key="5">
    <source>
        <dbReference type="ARBA" id="ARBA00022692"/>
    </source>
</evidence>
<keyword evidence="7 10" id="KW-0472">Membrane</keyword>
<keyword evidence="8 9" id="KW-0975">Bacterial flagellum</keyword>
<keyword evidence="13" id="KW-0966">Cell projection</keyword>
<evidence type="ECO:0000313" key="13">
    <source>
        <dbReference type="EMBL" id="MEC1179357.1"/>
    </source>
</evidence>
<gene>
    <name evidence="13" type="primary">fliF</name>
    <name evidence="13" type="ORF">P9B03_12740</name>
</gene>
<evidence type="ECO:0000259" key="11">
    <source>
        <dbReference type="Pfam" id="PF01514"/>
    </source>
</evidence>
<dbReference type="InterPro" id="IPR043427">
    <property type="entry name" value="YscJ/FliF"/>
</dbReference>
<evidence type="ECO:0000256" key="2">
    <source>
        <dbReference type="ARBA" id="ARBA00004651"/>
    </source>
</evidence>
<evidence type="ECO:0000256" key="9">
    <source>
        <dbReference type="PIRNR" id="PIRNR004862"/>
    </source>
</evidence>
<feature type="transmembrane region" description="Helical" evidence="10">
    <location>
        <begin position="25"/>
        <end position="44"/>
    </location>
</feature>
<dbReference type="Pfam" id="PF08345">
    <property type="entry name" value="YscJ_FliF_C"/>
    <property type="match status" value="1"/>
</dbReference>